<dbReference type="GO" id="GO:0005886">
    <property type="term" value="C:plasma membrane"/>
    <property type="evidence" value="ECO:0007669"/>
    <property type="project" value="UniProtKB-SubCell"/>
</dbReference>
<evidence type="ECO:0000259" key="8">
    <source>
        <dbReference type="PROSITE" id="PS50125"/>
    </source>
</evidence>
<feature type="transmembrane region" description="Helical" evidence="7">
    <location>
        <begin position="135"/>
        <end position="160"/>
    </location>
</feature>
<dbReference type="PANTHER" id="PTHR43081">
    <property type="entry name" value="ADENYLATE CYCLASE, TERMINAL-DIFFERENTIATION SPECIFIC-RELATED"/>
    <property type="match status" value="1"/>
</dbReference>
<feature type="transmembrane region" description="Helical" evidence="7">
    <location>
        <begin position="181"/>
        <end position="205"/>
    </location>
</feature>
<evidence type="ECO:0000256" key="6">
    <source>
        <dbReference type="ARBA" id="ARBA00023136"/>
    </source>
</evidence>
<reference evidence="10 11" key="1">
    <citation type="submission" date="2019-07" db="EMBL/GenBank/DDBJ databases">
        <authorList>
            <person name="Duangmal K."/>
            <person name="Teo W.F.A."/>
        </authorList>
    </citation>
    <scope>NUCLEOTIDE SEQUENCE [LARGE SCALE GENOMIC DNA]</scope>
    <source>
        <strain evidence="10 11">TBRC 6029</strain>
    </source>
</reference>
<dbReference type="PANTHER" id="PTHR43081:SF17">
    <property type="entry name" value="BLL5647 PROTEIN"/>
    <property type="match status" value="1"/>
</dbReference>
<dbReference type="InterPro" id="IPR050697">
    <property type="entry name" value="Adenylyl/Guanylyl_Cyclase_3/4"/>
</dbReference>
<keyword evidence="4 7" id="KW-0812">Transmembrane</keyword>
<reference evidence="10 11" key="2">
    <citation type="submission" date="2019-08" db="EMBL/GenBank/DDBJ databases">
        <title>Amycolatopsis acidicola sp. nov., isolated from peat swamp forest soil.</title>
        <authorList>
            <person name="Srisuk N."/>
        </authorList>
    </citation>
    <scope>NUCLEOTIDE SEQUENCE [LARGE SCALE GENOMIC DNA]</scope>
    <source>
        <strain evidence="10 11">TBRC 6029</strain>
    </source>
</reference>
<dbReference type="InterPro" id="IPR029787">
    <property type="entry name" value="Nucleotide_cyclase"/>
</dbReference>
<keyword evidence="11" id="KW-1185">Reference proteome</keyword>
<dbReference type="Pfam" id="PF00211">
    <property type="entry name" value="Guanylate_cyc"/>
    <property type="match status" value="1"/>
</dbReference>
<dbReference type="GO" id="GO:0004016">
    <property type="term" value="F:adenylate cyclase activity"/>
    <property type="evidence" value="ECO:0007669"/>
    <property type="project" value="UniProtKB-ARBA"/>
</dbReference>
<keyword evidence="6 7" id="KW-0472">Membrane</keyword>
<dbReference type="SMART" id="SM00044">
    <property type="entry name" value="CYCc"/>
    <property type="match status" value="1"/>
</dbReference>
<dbReference type="PROSITE" id="PS50885">
    <property type="entry name" value="HAMP"/>
    <property type="match status" value="1"/>
</dbReference>
<keyword evidence="3" id="KW-1003">Cell membrane</keyword>
<feature type="transmembrane region" description="Helical" evidence="7">
    <location>
        <begin position="12"/>
        <end position="41"/>
    </location>
</feature>
<evidence type="ECO:0000259" key="9">
    <source>
        <dbReference type="PROSITE" id="PS50885"/>
    </source>
</evidence>
<feature type="domain" description="Guanylate cyclase" evidence="8">
    <location>
        <begin position="322"/>
        <end position="445"/>
    </location>
</feature>
<feature type="transmembrane region" description="Helical" evidence="7">
    <location>
        <begin position="107"/>
        <end position="129"/>
    </location>
</feature>
<evidence type="ECO:0000313" key="10">
    <source>
        <dbReference type="EMBL" id="TVT46396.1"/>
    </source>
</evidence>
<proteinExistence type="inferred from homology"/>
<dbReference type="Pfam" id="PF00672">
    <property type="entry name" value="HAMP"/>
    <property type="match status" value="1"/>
</dbReference>
<name>A0A558CC89_9PSEU</name>
<dbReference type="GO" id="GO:0035556">
    <property type="term" value="P:intracellular signal transduction"/>
    <property type="evidence" value="ECO:0007669"/>
    <property type="project" value="InterPro"/>
</dbReference>
<evidence type="ECO:0000256" key="4">
    <source>
        <dbReference type="ARBA" id="ARBA00022692"/>
    </source>
</evidence>
<evidence type="ECO:0000256" key="5">
    <source>
        <dbReference type="ARBA" id="ARBA00022989"/>
    </source>
</evidence>
<evidence type="ECO:0000256" key="3">
    <source>
        <dbReference type="ARBA" id="ARBA00022475"/>
    </source>
</evidence>
<sequence length="513" mass="53883">MRRATRLARFRVVLRTALGFVLLGVGSSVLGAGAVSLLLVLEGLPTDFGDRNWVFVLCAAAYVAFSLGVGSLWMVVLHRRTAVWFAVGRRPTPAEAERALRLPRHMALVSGSLWLGGTIVLGGITPLLASWPDSIGVALTVGLGGLLTVGLMYLATEWVSRPILIMALEVHPPQDGPSVSVLARLVLTWGVASGVPLLGVLILAAPPNLGRADNAGSLIVLAVVGLGTGAFGTALLARAVAAPLDRLRLAVGEVAKGRTDIEVQVDDVSEIGQLQVSVNSMVAGLRERDRMRDLFGRHVGNDVARHALEHGASLSGDVREATALFVDVVDSTALAYRMPPEELVGKLNRLFACVVAAVDARGGLVNKFQGDAALCVFGAPTRLADPTTAALSAAREIRDAVREAGELDLGIGVACGPVFAGQLGTRSRLEYTVIGDAVNEAARLTEHAKKVPGRILASDAVLEACSPTEREHWSAHRNLRLRGRNAPTSTWTALGNTMADYPARLGLDGTGPG</sequence>
<dbReference type="SMART" id="SM00304">
    <property type="entry name" value="HAMP"/>
    <property type="match status" value="1"/>
</dbReference>
<evidence type="ECO:0000256" key="7">
    <source>
        <dbReference type="SAM" id="Phobius"/>
    </source>
</evidence>
<gene>
    <name evidence="10" type="ORF">FNH05_20035</name>
</gene>
<evidence type="ECO:0000256" key="1">
    <source>
        <dbReference type="ARBA" id="ARBA00004651"/>
    </source>
</evidence>
<dbReference type="InterPro" id="IPR001054">
    <property type="entry name" value="A/G_cyclase"/>
</dbReference>
<dbReference type="GO" id="GO:0006171">
    <property type="term" value="P:cAMP biosynthetic process"/>
    <property type="evidence" value="ECO:0007669"/>
    <property type="project" value="TreeGrafter"/>
</dbReference>
<feature type="domain" description="HAMP" evidence="9">
    <location>
        <begin position="238"/>
        <end position="290"/>
    </location>
</feature>
<comment type="subcellular location">
    <subcellularLocation>
        <location evidence="1">Cell membrane</location>
        <topology evidence="1">Multi-pass membrane protein</topology>
    </subcellularLocation>
</comment>
<dbReference type="InterPro" id="IPR003660">
    <property type="entry name" value="HAMP_dom"/>
</dbReference>
<evidence type="ECO:0000313" key="11">
    <source>
        <dbReference type="Proteomes" id="UP000320011"/>
    </source>
</evidence>
<dbReference type="SUPFAM" id="SSF55073">
    <property type="entry name" value="Nucleotide cyclase"/>
    <property type="match status" value="1"/>
</dbReference>
<feature type="transmembrane region" description="Helical" evidence="7">
    <location>
        <begin position="217"/>
        <end position="240"/>
    </location>
</feature>
<dbReference type="AlphaFoldDB" id="A0A558CC89"/>
<dbReference type="Gene3D" id="6.10.340.10">
    <property type="match status" value="1"/>
</dbReference>
<dbReference type="PROSITE" id="PS50125">
    <property type="entry name" value="GUANYLATE_CYCLASE_2"/>
    <property type="match status" value="1"/>
</dbReference>
<dbReference type="Proteomes" id="UP000320011">
    <property type="component" value="Unassembled WGS sequence"/>
</dbReference>
<dbReference type="SUPFAM" id="SSF158472">
    <property type="entry name" value="HAMP domain-like"/>
    <property type="match status" value="1"/>
</dbReference>
<dbReference type="Gene3D" id="3.30.70.1230">
    <property type="entry name" value="Nucleotide cyclase"/>
    <property type="match status" value="1"/>
</dbReference>
<comment type="caution">
    <text evidence="10">The sequence shown here is derived from an EMBL/GenBank/DDBJ whole genome shotgun (WGS) entry which is preliminary data.</text>
</comment>
<dbReference type="OrthoDB" id="368920at2"/>
<protein>
    <submittedName>
        <fullName evidence="10">Adenylate/guanylate cyclase domain-containing protein</fullName>
    </submittedName>
</protein>
<dbReference type="CDD" id="cd06225">
    <property type="entry name" value="HAMP"/>
    <property type="match status" value="1"/>
</dbReference>
<dbReference type="EMBL" id="VJWX01000202">
    <property type="protein sequence ID" value="TVT46396.1"/>
    <property type="molecule type" value="Genomic_DNA"/>
</dbReference>
<feature type="transmembrane region" description="Helical" evidence="7">
    <location>
        <begin position="53"/>
        <end position="76"/>
    </location>
</feature>
<dbReference type="RefSeq" id="WP_144590236.1">
    <property type="nucleotide sequence ID" value="NZ_VJWX01000202.1"/>
</dbReference>
<accession>A0A558CC89</accession>
<evidence type="ECO:0000256" key="2">
    <source>
        <dbReference type="ARBA" id="ARBA00005381"/>
    </source>
</evidence>
<organism evidence="10 11">
    <name type="scientific">Amycolatopsis rhizosphaerae</name>
    <dbReference type="NCBI Taxonomy" id="2053003"/>
    <lineage>
        <taxon>Bacteria</taxon>
        <taxon>Bacillati</taxon>
        <taxon>Actinomycetota</taxon>
        <taxon>Actinomycetes</taxon>
        <taxon>Pseudonocardiales</taxon>
        <taxon>Pseudonocardiaceae</taxon>
        <taxon>Amycolatopsis</taxon>
    </lineage>
</organism>
<keyword evidence="5 7" id="KW-1133">Transmembrane helix</keyword>
<dbReference type="CDD" id="cd07302">
    <property type="entry name" value="CHD"/>
    <property type="match status" value="1"/>
</dbReference>
<comment type="similarity">
    <text evidence="2">Belongs to the adenylyl cyclase class-3 family.</text>
</comment>